<dbReference type="KEGG" id="apuu:APUU_70165A"/>
<protein>
    <recommendedName>
        <fullName evidence="1">AtuA-like ferredoxin-fold domain-containing protein</fullName>
    </recommendedName>
</protein>
<evidence type="ECO:0000313" key="3">
    <source>
        <dbReference type="Proteomes" id="UP000654913"/>
    </source>
</evidence>
<dbReference type="PANTHER" id="PTHR47585">
    <property type="match status" value="1"/>
</dbReference>
<reference evidence="2" key="2">
    <citation type="submission" date="2021-02" db="EMBL/GenBank/DDBJ databases">
        <title>Aspergillus puulaauensis MK2 genome sequence.</title>
        <authorList>
            <person name="Futagami T."/>
            <person name="Mori K."/>
            <person name="Kadooka C."/>
            <person name="Tanaka T."/>
        </authorList>
    </citation>
    <scope>NUCLEOTIDE SEQUENCE</scope>
    <source>
        <strain evidence="2">MK2</strain>
    </source>
</reference>
<proteinExistence type="predicted"/>
<organism evidence="2 3">
    <name type="scientific">Aspergillus puulaauensis</name>
    <dbReference type="NCBI Taxonomy" id="1220207"/>
    <lineage>
        <taxon>Eukaryota</taxon>
        <taxon>Fungi</taxon>
        <taxon>Dikarya</taxon>
        <taxon>Ascomycota</taxon>
        <taxon>Pezizomycotina</taxon>
        <taxon>Eurotiomycetes</taxon>
        <taxon>Eurotiomycetidae</taxon>
        <taxon>Eurotiales</taxon>
        <taxon>Aspergillaceae</taxon>
        <taxon>Aspergillus</taxon>
    </lineage>
</organism>
<dbReference type="Pfam" id="PF23544">
    <property type="entry name" value="AtuA_ferredoxin"/>
    <property type="match status" value="1"/>
</dbReference>
<dbReference type="RefSeq" id="XP_041560781.1">
    <property type="nucleotide sequence ID" value="XM_041695008.1"/>
</dbReference>
<dbReference type="Proteomes" id="UP000654913">
    <property type="component" value="Chromosome 7"/>
</dbReference>
<accession>A0A7R7XVR6</accession>
<evidence type="ECO:0000259" key="1">
    <source>
        <dbReference type="Pfam" id="PF23544"/>
    </source>
</evidence>
<keyword evidence="3" id="KW-1185">Reference proteome</keyword>
<dbReference type="GeneID" id="64978592"/>
<dbReference type="OrthoDB" id="10265871at2759"/>
<dbReference type="PANTHER" id="PTHR47585:SF2">
    <property type="entry name" value="DUF1446 DOMAIN PROTEIN (AFU_ORTHOLOGUE AFUA_6G11420)"/>
    <property type="match status" value="1"/>
</dbReference>
<dbReference type="EMBL" id="AP024449">
    <property type="protein sequence ID" value="BCS28595.1"/>
    <property type="molecule type" value="Genomic_DNA"/>
</dbReference>
<evidence type="ECO:0000313" key="2">
    <source>
        <dbReference type="EMBL" id="BCS28595.1"/>
    </source>
</evidence>
<feature type="domain" description="AtuA-like ferredoxin-fold" evidence="1">
    <location>
        <begin position="67"/>
        <end position="168"/>
    </location>
</feature>
<dbReference type="AlphaFoldDB" id="A0A7R7XVR6"/>
<sequence length="183" mass="20515">MVPKPFMEIFPATIPLDRLQQKVVLSTGGELDITPAPVTGEYEVIRPSYEAALPISMADLGPTAVAPLGRIVHARSGDKADNFNVGLWVRHEDEYPWLKLFLTVDMLEELLEDDWRPNQYGRYSEVERCEFPNLLAVHFRVLDFLGGGIASSSRVDGLGKGIGEYLRSKLVSIPVEFMEREPI</sequence>
<dbReference type="InterPro" id="IPR056362">
    <property type="entry name" value="AtuA-like_ferredoxin_dom"/>
</dbReference>
<reference evidence="2" key="1">
    <citation type="submission" date="2021-01" db="EMBL/GenBank/DDBJ databases">
        <authorList>
            <consortium name="Aspergillus puulaauensis MK2 genome sequencing consortium"/>
            <person name="Kazuki M."/>
            <person name="Futagami T."/>
        </authorList>
    </citation>
    <scope>NUCLEOTIDE SEQUENCE</scope>
    <source>
        <strain evidence="2">MK2</strain>
    </source>
</reference>
<gene>
    <name evidence="2" type="ORF">APUU_70165A</name>
</gene>
<name>A0A7R7XVR6_9EURO</name>